<dbReference type="RefSeq" id="WP_235820303.1">
    <property type="nucleotide sequence ID" value="NZ_FWFO01000001.1"/>
</dbReference>
<dbReference type="Proteomes" id="UP000193077">
    <property type="component" value="Unassembled WGS sequence"/>
</dbReference>
<gene>
    <name evidence="2" type="ORF">TRL7639_02195</name>
</gene>
<sequence length="264" mass="29629">MTPDTGEMPIRAQKRERHFDLEEARAAIENSEPYVFWGTDTIPCQIEGKHVVFATDKLRDPIQRNHRAGTFYEQEELEQIRSIFPCNDGVFVDIGANVGNHSLFVSLFLNPSKVIPFEPNPLAYRLLLANVAFNGLAPVFDLSNIGYGLSDVSEGGYAMRKQEKNLGAARMMAGEGDIEVVVGDEVLADVEPDLIKIDVEGMEIKVLNGLRKTVARSQPVLMVEVDNENEEAFLAWVKEVDYEVLDVMQRYRTNKNYFVGATKA</sequence>
<dbReference type="SUPFAM" id="SSF53335">
    <property type="entry name" value="S-adenosyl-L-methionine-dependent methyltransferases"/>
    <property type="match status" value="1"/>
</dbReference>
<organism evidence="2 3">
    <name type="scientific">Falsiruegeria litorea R37</name>
    <dbReference type="NCBI Taxonomy" id="1200284"/>
    <lineage>
        <taxon>Bacteria</taxon>
        <taxon>Pseudomonadati</taxon>
        <taxon>Pseudomonadota</taxon>
        <taxon>Alphaproteobacteria</taxon>
        <taxon>Rhodobacterales</taxon>
        <taxon>Roseobacteraceae</taxon>
        <taxon>Falsiruegeria</taxon>
    </lineage>
</organism>
<name>A0A1Y5SL17_9RHOB</name>
<dbReference type="Gene3D" id="3.40.50.150">
    <property type="entry name" value="Vaccinia Virus protein VP39"/>
    <property type="match status" value="1"/>
</dbReference>
<proteinExistence type="predicted"/>
<dbReference type="InterPro" id="IPR029063">
    <property type="entry name" value="SAM-dependent_MTases_sf"/>
</dbReference>
<dbReference type="NCBIfam" id="TIGR01444">
    <property type="entry name" value="fkbM_fam"/>
    <property type="match status" value="1"/>
</dbReference>
<dbReference type="PANTHER" id="PTHR34203:SF15">
    <property type="entry name" value="SLL1173 PROTEIN"/>
    <property type="match status" value="1"/>
</dbReference>
<dbReference type="EMBL" id="FWFO01000001">
    <property type="protein sequence ID" value="SLN42645.1"/>
    <property type="molecule type" value="Genomic_DNA"/>
</dbReference>
<dbReference type="PANTHER" id="PTHR34203">
    <property type="entry name" value="METHYLTRANSFERASE, FKBM FAMILY PROTEIN"/>
    <property type="match status" value="1"/>
</dbReference>
<evidence type="ECO:0000313" key="3">
    <source>
        <dbReference type="Proteomes" id="UP000193077"/>
    </source>
</evidence>
<reference evidence="2 3" key="1">
    <citation type="submission" date="2017-03" db="EMBL/GenBank/DDBJ databases">
        <authorList>
            <person name="Afonso C.L."/>
            <person name="Miller P.J."/>
            <person name="Scott M.A."/>
            <person name="Spackman E."/>
            <person name="Goraichik I."/>
            <person name="Dimitrov K.M."/>
            <person name="Suarez D.L."/>
            <person name="Swayne D.E."/>
        </authorList>
    </citation>
    <scope>NUCLEOTIDE SEQUENCE [LARGE SCALE GENOMIC DNA]</scope>
    <source>
        <strain evidence="2 3">CECT 7639</strain>
    </source>
</reference>
<evidence type="ECO:0000259" key="1">
    <source>
        <dbReference type="Pfam" id="PF05050"/>
    </source>
</evidence>
<feature type="domain" description="Methyltransferase FkbM" evidence="1">
    <location>
        <begin position="93"/>
        <end position="241"/>
    </location>
</feature>
<accession>A0A1Y5SL17</accession>
<protein>
    <recommendedName>
        <fullName evidence="1">Methyltransferase FkbM domain-containing protein</fullName>
    </recommendedName>
</protein>
<keyword evidence="3" id="KW-1185">Reference proteome</keyword>
<dbReference type="InterPro" id="IPR006342">
    <property type="entry name" value="FkbM_mtfrase"/>
</dbReference>
<evidence type="ECO:0000313" key="2">
    <source>
        <dbReference type="EMBL" id="SLN42645.1"/>
    </source>
</evidence>
<dbReference type="Pfam" id="PF05050">
    <property type="entry name" value="Methyltransf_21"/>
    <property type="match status" value="1"/>
</dbReference>
<dbReference type="AlphaFoldDB" id="A0A1Y5SL17"/>
<dbReference type="InterPro" id="IPR052514">
    <property type="entry name" value="SAM-dependent_MTase"/>
</dbReference>